<dbReference type="PANTHER" id="PTHR43214:SF38">
    <property type="entry name" value="NITRATE_NITRITE RESPONSE REGULATOR PROTEIN NARL"/>
    <property type="match status" value="1"/>
</dbReference>
<dbReference type="InterPro" id="IPR001789">
    <property type="entry name" value="Sig_transdc_resp-reg_receiver"/>
</dbReference>
<accession>Q2SF37</accession>
<name>Q2SF37_HAHCH</name>
<dbReference type="AlphaFoldDB" id="Q2SF37"/>
<dbReference type="PRINTS" id="PR00038">
    <property type="entry name" value="HTHLUXR"/>
</dbReference>
<dbReference type="SMART" id="SM00448">
    <property type="entry name" value="REC"/>
    <property type="match status" value="1"/>
</dbReference>
<dbReference type="OrthoDB" id="9796655at2"/>
<evidence type="ECO:0000256" key="1">
    <source>
        <dbReference type="ARBA" id="ARBA00023125"/>
    </source>
</evidence>
<dbReference type="Pfam" id="PF00072">
    <property type="entry name" value="Response_reg"/>
    <property type="match status" value="1"/>
</dbReference>
<dbReference type="Gene3D" id="3.40.50.2300">
    <property type="match status" value="1"/>
</dbReference>
<dbReference type="GO" id="GO:0000160">
    <property type="term" value="P:phosphorelay signal transduction system"/>
    <property type="evidence" value="ECO:0007669"/>
    <property type="project" value="InterPro"/>
</dbReference>
<dbReference type="PANTHER" id="PTHR43214">
    <property type="entry name" value="TWO-COMPONENT RESPONSE REGULATOR"/>
    <property type="match status" value="1"/>
</dbReference>
<evidence type="ECO:0000313" key="6">
    <source>
        <dbReference type="Proteomes" id="UP000000238"/>
    </source>
</evidence>
<feature type="domain" description="HTH luxR-type" evidence="3">
    <location>
        <begin position="146"/>
        <end position="211"/>
    </location>
</feature>
<dbReference type="PROSITE" id="PS00622">
    <property type="entry name" value="HTH_LUXR_1"/>
    <property type="match status" value="1"/>
</dbReference>
<dbReference type="CDD" id="cd06170">
    <property type="entry name" value="LuxR_C_like"/>
    <property type="match status" value="1"/>
</dbReference>
<dbReference type="HOGENOM" id="CLU_000445_90_8_6"/>
<dbReference type="Proteomes" id="UP000000238">
    <property type="component" value="Chromosome"/>
</dbReference>
<sequence>MSEKATIMMVDDHPLFRKGIRQLIELEEELDIVAEAKNGEEGLSKAKELEPDLILLDLNMQGMDGLDTLRAIRAAGVDSRIIMLTVSDNEADVVNCFRAGADGYLLKDMEPEDILEKIKQVTLGKMAISERLTEILASALRKPVEAADPSASLTSREYEILTRIAQGHSNKVIARDLNISDGTVKVHVKHILKKMGMRSRVEAAVWLVNRKG</sequence>
<protein>
    <submittedName>
        <fullName evidence="5">Response regulator containing a CheY-like receiver domain and an HTH DNA-binding domain</fullName>
    </submittedName>
</protein>
<organism evidence="5 6">
    <name type="scientific">Hahella chejuensis (strain KCTC 2396)</name>
    <dbReference type="NCBI Taxonomy" id="349521"/>
    <lineage>
        <taxon>Bacteria</taxon>
        <taxon>Pseudomonadati</taxon>
        <taxon>Pseudomonadota</taxon>
        <taxon>Gammaproteobacteria</taxon>
        <taxon>Oceanospirillales</taxon>
        <taxon>Hahellaceae</taxon>
        <taxon>Hahella</taxon>
    </lineage>
</organism>
<dbReference type="PROSITE" id="PS50043">
    <property type="entry name" value="HTH_LUXR_2"/>
    <property type="match status" value="1"/>
</dbReference>
<keyword evidence="2" id="KW-0597">Phosphoprotein</keyword>
<reference evidence="5 6" key="1">
    <citation type="journal article" date="2005" name="Nucleic Acids Res.">
        <title>Genomic blueprint of Hahella chejuensis, a marine microbe producing an algicidal agent.</title>
        <authorList>
            <person name="Jeong H."/>
            <person name="Yim J.H."/>
            <person name="Lee C."/>
            <person name="Choi S.-H."/>
            <person name="Park Y.K."/>
            <person name="Yoon S.H."/>
            <person name="Hur C.-G."/>
            <person name="Kang H.-Y."/>
            <person name="Kim D."/>
            <person name="Lee H.H."/>
            <person name="Park K.H."/>
            <person name="Park S.-H."/>
            <person name="Park H.-S."/>
            <person name="Lee H.K."/>
            <person name="Oh T.K."/>
            <person name="Kim J.F."/>
        </authorList>
    </citation>
    <scope>NUCLEOTIDE SEQUENCE [LARGE SCALE GENOMIC DNA]</scope>
    <source>
        <strain evidence="5 6">KCTC 2396</strain>
    </source>
</reference>
<dbReference type="EMBL" id="CP000155">
    <property type="protein sequence ID" value="ABC30737.1"/>
    <property type="molecule type" value="Genomic_DNA"/>
</dbReference>
<evidence type="ECO:0000259" key="4">
    <source>
        <dbReference type="PROSITE" id="PS50110"/>
    </source>
</evidence>
<dbReference type="SUPFAM" id="SSF46894">
    <property type="entry name" value="C-terminal effector domain of the bipartite response regulators"/>
    <property type="match status" value="1"/>
</dbReference>
<evidence type="ECO:0000256" key="2">
    <source>
        <dbReference type="PROSITE-ProRule" id="PRU00169"/>
    </source>
</evidence>
<dbReference type="GO" id="GO:0006355">
    <property type="term" value="P:regulation of DNA-templated transcription"/>
    <property type="evidence" value="ECO:0007669"/>
    <property type="project" value="InterPro"/>
</dbReference>
<dbReference type="InterPro" id="IPR016032">
    <property type="entry name" value="Sig_transdc_resp-reg_C-effctor"/>
</dbReference>
<keyword evidence="1 5" id="KW-0238">DNA-binding</keyword>
<proteinExistence type="predicted"/>
<evidence type="ECO:0000259" key="3">
    <source>
        <dbReference type="PROSITE" id="PS50043"/>
    </source>
</evidence>
<gene>
    <name evidence="5" type="ordered locus">HCH_04021</name>
</gene>
<evidence type="ECO:0000313" key="5">
    <source>
        <dbReference type="EMBL" id="ABC30737.1"/>
    </source>
</evidence>
<dbReference type="GO" id="GO:0003677">
    <property type="term" value="F:DNA binding"/>
    <property type="evidence" value="ECO:0007669"/>
    <property type="project" value="UniProtKB-KW"/>
</dbReference>
<dbReference type="PROSITE" id="PS50110">
    <property type="entry name" value="RESPONSE_REGULATORY"/>
    <property type="match status" value="1"/>
</dbReference>
<keyword evidence="6" id="KW-1185">Reference proteome</keyword>
<dbReference type="RefSeq" id="WP_011397804.1">
    <property type="nucleotide sequence ID" value="NC_007645.1"/>
</dbReference>
<dbReference type="SMART" id="SM00421">
    <property type="entry name" value="HTH_LUXR"/>
    <property type="match status" value="1"/>
</dbReference>
<dbReference type="Pfam" id="PF00196">
    <property type="entry name" value="GerE"/>
    <property type="match status" value="1"/>
</dbReference>
<dbReference type="InterPro" id="IPR011006">
    <property type="entry name" value="CheY-like_superfamily"/>
</dbReference>
<dbReference type="InterPro" id="IPR000792">
    <property type="entry name" value="Tscrpt_reg_LuxR_C"/>
</dbReference>
<dbReference type="KEGG" id="hch:HCH_04021"/>
<dbReference type="STRING" id="349521.HCH_04021"/>
<dbReference type="eggNOG" id="COG2197">
    <property type="taxonomic scope" value="Bacteria"/>
</dbReference>
<feature type="domain" description="Response regulatory" evidence="4">
    <location>
        <begin position="6"/>
        <end position="122"/>
    </location>
</feature>
<dbReference type="NCBIfam" id="NF007935">
    <property type="entry name" value="PRK10651.1"/>
    <property type="match status" value="1"/>
</dbReference>
<dbReference type="SUPFAM" id="SSF52172">
    <property type="entry name" value="CheY-like"/>
    <property type="match status" value="1"/>
</dbReference>
<dbReference type="InterPro" id="IPR039420">
    <property type="entry name" value="WalR-like"/>
</dbReference>
<feature type="modified residue" description="4-aspartylphosphate" evidence="2">
    <location>
        <position position="57"/>
    </location>
</feature>